<dbReference type="EMBL" id="UHEF01000001">
    <property type="protein sequence ID" value="SUM88193.1"/>
    <property type="molecule type" value="Genomic_DNA"/>
</dbReference>
<evidence type="ECO:0000313" key="5">
    <source>
        <dbReference type="Proteomes" id="UP000264146"/>
    </source>
</evidence>
<dbReference type="AlphaFoldDB" id="A0A7Z7QNV1"/>
<reference evidence="3 6" key="1">
    <citation type="submission" date="2018-01" db="EMBL/GenBank/DDBJ databases">
        <title>Complete genome sequence of Staphylococcus Scheliferi isolated from human.</title>
        <authorList>
            <person name="Abouelkhair M.A."/>
            <person name="Bemis D.A."/>
            <person name="Kania S.A."/>
        </authorList>
    </citation>
    <scope>NUCLEOTIDE SEQUENCE [LARGE SCALE GENOMIC DNA]</scope>
    <source>
        <strain evidence="3 6">ATCC 43808</strain>
    </source>
</reference>
<name>A0A7Z7QNV1_STASC</name>
<accession>A0A7Z7QNV1</accession>
<dbReference type="EMBL" id="LR962863">
    <property type="protein sequence ID" value="CAD7359359.1"/>
    <property type="molecule type" value="Genomic_DNA"/>
</dbReference>
<evidence type="ECO:0000313" key="4">
    <source>
        <dbReference type="EMBL" id="SUM88193.1"/>
    </source>
</evidence>
<evidence type="ECO:0000313" key="2">
    <source>
        <dbReference type="EMBL" id="CAD7359359.1"/>
    </source>
</evidence>
<evidence type="ECO:0000313" key="6">
    <source>
        <dbReference type="Proteomes" id="UP000572988"/>
    </source>
</evidence>
<dbReference type="Proteomes" id="UP000264146">
    <property type="component" value="Chromosome"/>
</dbReference>
<dbReference type="RefSeq" id="WP_016425468.1">
    <property type="nucleotide sequence ID" value="NZ_CABKRV010000001.1"/>
</dbReference>
<keyword evidence="1" id="KW-0472">Membrane</keyword>
<reference evidence="4" key="2">
    <citation type="submission" date="2018-06" db="EMBL/GenBank/DDBJ databases">
        <authorList>
            <consortium name="Pathogen Informatics"/>
            <person name="Doyle S."/>
        </authorList>
    </citation>
    <scope>NUCLEOTIDE SEQUENCE [LARGE SCALE GENOMIC DNA]</scope>
    <source>
        <strain evidence="4">NCTC12218</strain>
    </source>
</reference>
<evidence type="ECO:0000313" key="3">
    <source>
        <dbReference type="EMBL" id="NHA34946.1"/>
    </source>
</evidence>
<organism evidence="4">
    <name type="scientific">Staphylococcus schleiferi</name>
    <dbReference type="NCBI Taxonomy" id="1295"/>
    <lineage>
        <taxon>Bacteria</taxon>
        <taxon>Bacillati</taxon>
        <taxon>Bacillota</taxon>
        <taxon>Bacilli</taxon>
        <taxon>Bacillales</taxon>
        <taxon>Staphylococcaceae</taxon>
        <taxon>Staphylococcus</taxon>
    </lineage>
</organism>
<keyword evidence="6" id="KW-1185">Reference proteome</keyword>
<keyword evidence="1" id="KW-1133">Transmembrane helix</keyword>
<feature type="transmembrane region" description="Helical" evidence="1">
    <location>
        <begin position="69"/>
        <end position="88"/>
    </location>
</feature>
<protein>
    <submittedName>
        <fullName evidence="4">Membrane protein</fullName>
    </submittedName>
</protein>
<keyword evidence="1" id="KW-0812">Transmembrane</keyword>
<reference evidence="2 5" key="3">
    <citation type="submission" date="2020-11" db="EMBL/GenBank/DDBJ databases">
        <authorList>
            <consortium name="Pathogen Informatics"/>
        </authorList>
    </citation>
    <scope>NUCLEOTIDE SEQUENCE [LARGE SCALE GENOMIC DNA]</scope>
    <source>
        <strain evidence="2 5">NCTC12218</strain>
    </source>
</reference>
<gene>
    <name evidence="3" type="ORF">C1O36_10775</name>
    <name evidence="4" type="ORF">NCTC12218_00994</name>
</gene>
<evidence type="ECO:0000256" key="1">
    <source>
        <dbReference type="SAM" id="Phobius"/>
    </source>
</evidence>
<dbReference type="EMBL" id="POVK01000044">
    <property type="protein sequence ID" value="NHA34946.1"/>
    <property type="molecule type" value="Genomic_DNA"/>
</dbReference>
<proteinExistence type="predicted"/>
<feature type="transmembrane region" description="Helical" evidence="1">
    <location>
        <begin position="108"/>
        <end position="128"/>
    </location>
</feature>
<dbReference type="GeneID" id="93789704"/>
<dbReference type="Proteomes" id="UP000572988">
    <property type="component" value="Unassembled WGS sequence"/>
</dbReference>
<sequence length="141" mass="15722">MKLYRKWGLLLVLSTIINLLSIKAFPLALGTLYLPVLFKVVQLQLNLSNGLIDDRAASAQTFVRANQKGIVISVICCIAITVALTIYLADFYQQLQGFWGLLIDFSPITMVIGLILYLLSAIAIVQAVKIKFLNHRKEEKA</sequence>